<organism evidence="2">
    <name type="scientific">Apis cerana</name>
    <name type="common">Indian honeybee</name>
    <dbReference type="NCBI Taxonomy" id="7461"/>
    <lineage>
        <taxon>Eukaryota</taxon>
        <taxon>Metazoa</taxon>
        <taxon>Ecdysozoa</taxon>
        <taxon>Arthropoda</taxon>
        <taxon>Hexapoda</taxon>
        <taxon>Insecta</taxon>
        <taxon>Pterygota</taxon>
        <taxon>Neoptera</taxon>
        <taxon>Endopterygota</taxon>
        <taxon>Hymenoptera</taxon>
        <taxon>Apocrita</taxon>
        <taxon>Aculeata</taxon>
        <taxon>Apoidea</taxon>
        <taxon>Anthophila</taxon>
        <taxon>Apidae</taxon>
        <taxon>Apis</taxon>
    </lineage>
</organism>
<dbReference type="SUPFAM" id="SSF111331">
    <property type="entry name" value="NAD kinase/diacylglycerol kinase-like"/>
    <property type="match status" value="1"/>
</dbReference>
<dbReference type="GO" id="GO:0016020">
    <property type="term" value="C:membrane"/>
    <property type="evidence" value="ECO:0007669"/>
    <property type="project" value="GOC"/>
</dbReference>
<evidence type="ECO:0000259" key="1">
    <source>
        <dbReference type="PROSITE" id="PS50146"/>
    </source>
</evidence>
<dbReference type="InterPro" id="IPR050187">
    <property type="entry name" value="Lipid_Phosphate_FormReg"/>
</dbReference>
<proteinExistence type="evidence at transcript level"/>
<dbReference type="Pfam" id="PF00781">
    <property type="entry name" value="DAGK_cat"/>
    <property type="match status" value="1"/>
</dbReference>
<dbReference type="GO" id="GO:0006672">
    <property type="term" value="P:ceramide metabolic process"/>
    <property type="evidence" value="ECO:0007669"/>
    <property type="project" value="TreeGrafter"/>
</dbReference>
<dbReference type="InterPro" id="IPR016064">
    <property type="entry name" value="NAD/diacylglycerol_kinase_sf"/>
</dbReference>
<evidence type="ECO:0000313" key="2">
    <source>
        <dbReference type="EMBL" id="AEY57066.1"/>
    </source>
</evidence>
<dbReference type="AlphaFoldDB" id="V9I9D4"/>
<name>V9I9D4_APICE</name>
<reference evidence="2" key="1">
    <citation type="submission" date="2011-11" db="EMBL/GenBank/DDBJ databases">
        <title>Decoding the brain transcriptome of the Eastern honeybee (Apis cerana) based on pyrosequencing.</title>
        <authorList>
            <person name="Sun L."/>
            <person name="Zheng H."/>
            <person name="Wang Y."/>
            <person name="Xie X."/>
            <person name="Zhu Y."/>
            <person name="Gu W."/>
            <person name="Wang S."/>
        </authorList>
    </citation>
    <scope>NUCLEOTIDE SEQUENCE</scope>
    <source>
        <tissue evidence="2">Brain</tissue>
    </source>
</reference>
<dbReference type="InterPro" id="IPR017438">
    <property type="entry name" value="ATP-NAD_kinase_N"/>
</dbReference>
<dbReference type="EMBL" id="JR036309">
    <property type="protein sequence ID" value="AEY57066.1"/>
    <property type="molecule type" value="mRNA"/>
</dbReference>
<accession>V9I9D4</accession>
<dbReference type="GO" id="GO:0001729">
    <property type="term" value="F:ceramide kinase activity"/>
    <property type="evidence" value="ECO:0007669"/>
    <property type="project" value="TreeGrafter"/>
</dbReference>
<dbReference type="InterPro" id="IPR057465">
    <property type="entry name" value="CERK_PH"/>
</dbReference>
<sequence>MMQEISDQSSRTVLLNTFIVKKKRCRVYFHRGTLIWETEKPPYTRWTLPMTDVLAVRYGDDWIHGINFKEKQLTTSPTSPTVCPTNFILHYAVHGPKNKWSHHSVTMSHTDPRQVASWVKTIRNYLMGLTHRPRKILLFVNPFGGKKKGLKIWEKDVQPLMTIAGIETKMLVTERVNHIRDILLSTDLTDFHVNFFCLNQINF</sequence>
<feature type="domain" description="DAGKc" evidence="1">
    <location>
        <begin position="131"/>
        <end position="203"/>
    </location>
</feature>
<gene>
    <name evidence="2" type="ORF">ACCB00121.1</name>
</gene>
<dbReference type="PANTHER" id="PTHR12358">
    <property type="entry name" value="SPHINGOSINE KINASE"/>
    <property type="match status" value="1"/>
</dbReference>
<dbReference type="Gene3D" id="3.40.50.10330">
    <property type="entry name" value="Probable inorganic polyphosphate/atp-NAD kinase, domain 1"/>
    <property type="match status" value="1"/>
</dbReference>
<dbReference type="Pfam" id="PF25382">
    <property type="entry name" value="PH_CERK"/>
    <property type="match status" value="1"/>
</dbReference>
<keyword evidence="2" id="KW-0808">Transferase</keyword>
<protein>
    <submittedName>
        <fullName evidence="2">Ceramide kinase</fullName>
    </submittedName>
</protein>
<dbReference type="PANTHER" id="PTHR12358:SF111">
    <property type="entry name" value="CERAMIDE KINASE, ISOFORM A"/>
    <property type="match status" value="1"/>
</dbReference>
<dbReference type="InterPro" id="IPR001206">
    <property type="entry name" value="Diacylglycerol_kinase_cat_dom"/>
</dbReference>
<dbReference type="PROSITE" id="PS50146">
    <property type="entry name" value="DAGK"/>
    <property type="match status" value="1"/>
</dbReference>
<keyword evidence="2" id="KW-0418">Kinase</keyword>